<name>A0AB34I2I5_ESCRO</name>
<sequence length="233" mass="24910">MEILKKQRCAMDLKHEVEDWVGNTDLQVISRKVMIRSTGVSEITKGDEESGGRSLWKLNFLGTSFHILGPLQNKGKPGFLWVCLSVEPMHSLPFCAHPDQNVSSKAEAVLPATKVLLPSIPAMLPPTKVLLPPTKVLLPRTPAMLPTPKVLLPPTSAVLSPSAAMLPPSKVLLPLTKAVLNSTSAHQAALPASTQGQGALCPKVPTPSAVPEVQAEVNPRHGPEAKLPAEQRP</sequence>
<dbReference type="EMBL" id="JAIQCJ010000330">
    <property type="protein sequence ID" value="KAJ8796804.1"/>
    <property type="molecule type" value="Genomic_DNA"/>
</dbReference>
<feature type="compositionally biased region" description="Basic and acidic residues" evidence="1">
    <location>
        <begin position="218"/>
        <end position="233"/>
    </location>
</feature>
<organism evidence="2 3">
    <name type="scientific">Eschrichtius robustus</name>
    <name type="common">California gray whale</name>
    <name type="synonym">Eschrichtius gibbosus</name>
    <dbReference type="NCBI Taxonomy" id="9764"/>
    <lineage>
        <taxon>Eukaryota</taxon>
        <taxon>Metazoa</taxon>
        <taxon>Chordata</taxon>
        <taxon>Craniata</taxon>
        <taxon>Vertebrata</taxon>
        <taxon>Euteleostomi</taxon>
        <taxon>Mammalia</taxon>
        <taxon>Eutheria</taxon>
        <taxon>Laurasiatheria</taxon>
        <taxon>Artiodactyla</taxon>
        <taxon>Whippomorpha</taxon>
        <taxon>Cetacea</taxon>
        <taxon>Mysticeti</taxon>
        <taxon>Eschrichtiidae</taxon>
        <taxon>Eschrichtius</taxon>
    </lineage>
</organism>
<dbReference type="Proteomes" id="UP001159641">
    <property type="component" value="Unassembled WGS sequence"/>
</dbReference>
<keyword evidence="3" id="KW-1185">Reference proteome</keyword>
<evidence type="ECO:0000256" key="1">
    <source>
        <dbReference type="SAM" id="MobiDB-lite"/>
    </source>
</evidence>
<evidence type="ECO:0000313" key="2">
    <source>
        <dbReference type="EMBL" id="KAJ8796804.1"/>
    </source>
</evidence>
<reference evidence="2 3" key="1">
    <citation type="submission" date="2022-11" db="EMBL/GenBank/DDBJ databases">
        <title>Whole genome sequence of Eschrichtius robustus ER-17-0199.</title>
        <authorList>
            <person name="Bruniche-Olsen A."/>
            <person name="Black A.N."/>
            <person name="Fields C.J."/>
            <person name="Walden K."/>
            <person name="Dewoody J.A."/>
        </authorList>
    </citation>
    <scope>NUCLEOTIDE SEQUENCE [LARGE SCALE GENOMIC DNA]</scope>
    <source>
        <strain evidence="2">ER-17-0199</strain>
        <tissue evidence="2">Blubber</tissue>
    </source>
</reference>
<protein>
    <submittedName>
        <fullName evidence="2">Uncharacterized protein</fullName>
    </submittedName>
</protein>
<feature type="region of interest" description="Disordered" evidence="1">
    <location>
        <begin position="196"/>
        <end position="233"/>
    </location>
</feature>
<dbReference type="AlphaFoldDB" id="A0AB34I2I5"/>
<comment type="caution">
    <text evidence="2">The sequence shown here is derived from an EMBL/GenBank/DDBJ whole genome shotgun (WGS) entry which is preliminary data.</text>
</comment>
<gene>
    <name evidence="2" type="ORF">J1605_002074</name>
</gene>
<proteinExistence type="predicted"/>
<evidence type="ECO:0000313" key="3">
    <source>
        <dbReference type="Proteomes" id="UP001159641"/>
    </source>
</evidence>
<accession>A0AB34I2I5</accession>